<name>A0ABP0CEB2_9PEZI</name>
<evidence type="ECO:0000259" key="7">
    <source>
        <dbReference type="PROSITE" id="PS50850"/>
    </source>
</evidence>
<evidence type="ECO:0000256" key="5">
    <source>
        <dbReference type="ARBA" id="ARBA00023136"/>
    </source>
</evidence>
<accession>A0ABP0CEB2</accession>
<feature type="transmembrane region" description="Helical" evidence="6">
    <location>
        <begin position="223"/>
        <end position="246"/>
    </location>
</feature>
<evidence type="ECO:0000256" key="2">
    <source>
        <dbReference type="ARBA" id="ARBA00022448"/>
    </source>
</evidence>
<feature type="transmembrane region" description="Helical" evidence="6">
    <location>
        <begin position="187"/>
        <end position="208"/>
    </location>
</feature>
<feature type="transmembrane region" description="Helical" evidence="6">
    <location>
        <begin position="385"/>
        <end position="408"/>
    </location>
</feature>
<evidence type="ECO:0000256" key="3">
    <source>
        <dbReference type="ARBA" id="ARBA00022692"/>
    </source>
</evidence>
<dbReference type="SUPFAM" id="SSF103473">
    <property type="entry name" value="MFS general substrate transporter"/>
    <property type="match status" value="1"/>
</dbReference>
<sequence>MNNPSKETVVTQDTIAHVENSTDGLPGMAKSATAYTLQESPRRMRKTGLERRLLWKQDLVLVPLLALVYFVTFLDRNSFGNGKLLGLTTELHMTDDQYSNAAQLFFVGYTVFMLPGNVFLRTVPPNYLIGVSIVVFGTILCGMSAAQSYGAVLATRILIGAAQAMVQGTGLYASLWYKRNEAATRGAIYFSTATLSGAFSGLIAYAIGRNLTEATTGRAPWRWLFIIEGVIGIAVGLTIITLLPAFPDRMRKGYNWLFTKEEMDLAVRRASSYNTTHATLSWRQVVVALRDPKVWMFACINAGLGNCNSTVGIFLPTFVNSFGFSTVDAQLFSAIPYSAAFVVLPTLAFISDRVNRKGPFVAFSTSLAAIGYILLLTVSSKATKVLAVVFLVVGGYSAVLLSTTWLGINSGGFTKRATTWAIAEMLSNIFSIVGTNVYKPVHGSYARGNWVSLALLLFSLLNSLALIAYYTYANHKRDRILTEYEARGETHPHTHLTLEDVQDNHINFRYVI</sequence>
<reference evidence="8 9" key="1">
    <citation type="submission" date="2024-01" db="EMBL/GenBank/DDBJ databases">
        <authorList>
            <person name="Allen C."/>
            <person name="Tagirdzhanova G."/>
        </authorList>
    </citation>
    <scope>NUCLEOTIDE SEQUENCE [LARGE SCALE GENOMIC DNA]</scope>
</reference>
<keyword evidence="3 6" id="KW-0812">Transmembrane</keyword>
<evidence type="ECO:0000313" key="8">
    <source>
        <dbReference type="EMBL" id="CAK7230288.1"/>
    </source>
</evidence>
<dbReference type="PROSITE" id="PS50850">
    <property type="entry name" value="MFS"/>
    <property type="match status" value="1"/>
</dbReference>
<feature type="transmembrane region" description="Helical" evidence="6">
    <location>
        <begin position="450"/>
        <end position="472"/>
    </location>
</feature>
<dbReference type="InterPro" id="IPR011701">
    <property type="entry name" value="MFS"/>
</dbReference>
<proteinExistence type="predicted"/>
<dbReference type="Proteomes" id="UP001642482">
    <property type="component" value="Unassembled WGS sequence"/>
</dbReference>
<feature type="transmembrane region" description="Helical" evidence="6">
    <location>
        <begin position="153"/>
        <end position="175"/>
    </location>
</feature>
<dbReference type="PANTHER" id="PTHR43791:SF36">
    <property type="entry name" value="TRANSPORTER, PUTATIVE (AFU_ORTHOLOGUE AFUA_6G08340)-RELATED"/>
    <property type="match status" value="1"/>
</dbReference>
<evidence type="ECO:0000313" key="9">
    <source>
        <dbReference type="Proteomes" id="UP001642482"/>
    </source>
</evidence>
<feature type="transmembrane region" description="Helical" evidence="6">
    <location>
        <begin position="420"/>
        <end position="438"/>
    </location>
</feature>
<evidence type="ECO:0000256" key="1">
    <source>
        <dbReference type="ARBA" id="ARBA00004141"/>
    </source>
</evidence>
<feature type="transmembrane region" description="Helical" evidence="6">
    <location>
        <begin position="294"/>
        <end position="319"/>
    </location>
</feature>
<feature type="transmembrane region" description="Helical" evidence="6">
    <location>
        <begin position="331"/>
        <end position="351"/>
    </location>
</feature>
<feature type="domain" description="Major facilitator superfamily (MFS) profile" evidence="7">
    <location>
        <begin position="61"/>
        <end position="477"/>
    </location>
</feature>
<evidence type="ECO:0000256" key="6">
    <source>
        <dbReference type="SAM" id="Phobius"/>
    </source>
</evidence>
<comment type="subcellular location">
    <subcellularLocation>
        <location evidence="1">Membrane</location>
        <topology evidence="1">Multi-pass membrane protein</topology>
    </subcellularLocation>
</comment>
<dbReference type="InterPro" id="IPR020846">
    <property type="entry name" value="MFS_dom"/>
</dbReference>
<feature type="transmembrane region" description="Helical" evidence="6">
    <location>
        <begin position="360"/>
        <end position="379"/>
    </location>
</feature>
<keyword evidence="2" id="KW-0813">Transport</keyword>
<evidence type="ECO:0000256" key="4">
    <source>
        <dbReference type="ARBA" id="ARBA00022989"/>
    </source>
</evidence>
<keyword evidence="9" id="KW-1185">Reference proteome</keyword>
<organism evidence="8 9">
    <name type="scientific">Sporothrix eucalyptigena</name>
    <dbReference type="NCBI Taxonomy" id="1812306"/>
    <lineage>
        <taxon>Eukaryota</taxon>
        <taxon>Fungi</taxon>
        <taxon>Dikarya</taxon>
        <taxon>Ascomycota</taxon>
        <taxon>Pezizomycotina</taxon>
        <taxon>Sordariomycetes</taxon>
        <taxon>Sordariomycetidae</taxon>
        <taxon>Ophiostomatales</taxon>
        <taxon>Ophiostomataceae</taxon>
        <taxon>Sporothrix</taxon>
    </lineage>
</organism>
<keyword evidence="5 6" id="KW-0472">Membrane</keyword>
<feature type="transmembrane region" description="Helical" evidence="6">
    <location>
        <begin position="53"/>
        <end position="74"/>
    </location>
</feature>
<dbReference type="PANTHER" id="PTHR43791">
    <property type="entry name" value="PERMEASE-RELATED"/>
    <property type="match status" value="1"/>
</dbReference>
<dbReference type="Gene3D" id="1.20.1250.20">
    <property type="entry name" value="MFS general substrate transporter like domains"/>
    <property type="match status" value="2"/>
</dbReference>
<feature type="transmembrane region" description="Helical" evidence="6">
    <location>
        <begin position="101"/>
        <end position="120"/>
    </location>
</feature>
<gene>
    <name evidence="8" type="ORF">SEUCBS140593_007534</name>
</gene>
<protein>
    <recommendedName>
        <fullName evidence="7">Major facilitator superfamily (MFS) profile domain-containing protein</fullName>
    </recommendedName>
</protein>
<dbReference type="Pfam" id="PF07690">
    <property type="entry name" value="MFS_1"/>
    <property type="match status" value="1"/>
</dbReference>
<dbReference type="EMBL" id="CAWUHD010000092">
    <property type="protein sequence ID" value="CAK7230288.1"/>
    <property type="molecule type" value="Genomic_DNA"/>
</dbReference>
<feature type="transmembrane region" description="Helical" evidence="6">
    <location>
        <begin position="127"/>
        <end position="147"/>
    </location>
</feature>
<comment type="caution">
    <text evidence="8">The sequence shown here is derived from an EMBL/GenBank/DDBJ whole genome shotgun (WGS) entry which is preliminary data.</text>
</comment>
<dbReference type="InterPro" id="IPR036259">
    <property type="entry name" value="MFS_trans_sf"/>
</dbReference>
<keyword evidence="4 6" id="KW-1133">Transmembrane helix</keyword>